<name>K3WAB5_GLOUD</name>
<evidence type="ECO:0000313" key="6">
    <source>
        <dbReference type="EnsemblProtists" id="PYU1_T001906"/>
    </source>
</evidence>
<dbReference type="VEuPathDB" id="FungiDB:PYU1_G001904"/>
<dbReference type="PANTHER" id="PTHR44998:SF1">
    <property type="entry name" value="UDP-N-ACETYLGLUCOSAMINE--PEPTIDE N-ACETYLGLUCOSAMINYLTRANSFERASE 110 KDA SUBUNIT"/>
    <property type="match status" value="1"/>
</dbReference>
<dbReference type="Proteomes" id="UP000019132">
    <property type="component" value="Unassembled WGS sequence"/>
</dbReference>
<dbReference type="InterPro" id="IPR029489">
    <property type="entry name" value="OGT/SEC/SPY_C"/>
</dbReference>
<reference evidence="7" key="2">
    <citation type="submission" date="2010-04" db="EMBL/GenBank/DDBJ databases">
        <authorList>
            <person name="Buell R."/>
            <person name="Hamilton J."/>
            <person name="Hostetler J."/>
        </authorList>
    </citation>
    <scope>NUCLEOTIDE SEQUENCE [LARGE SCALE GENOMIC DNA]</scope>
    <source>
        <strain evidence="7">DAOM:BR144</strain>
    </source>
</reference>
<dbReference type="GO" id="GO:0016740">
    <property type="term" value="F:transferase activity"/>
    <property type="evidence" value="ECO:0007669"/>
    <property type="project" value="UniProtKB-KW"/>
</dbReference>
<protein>
    <recommendedName>
        <fullName evidence="5">O-GlcNAc transferase C-terminal domain-containing protein</fullName>
    </recommendedName>
</protein>
<proteinExistence type="predicted"/>
<organism evidence="6 7">
    <name type="scientific">Globisporangium ultimum (strain ATCC 200006 / CBS 805.95 / DAOM BR144)</name>
    <name type="common">Pythium ultimum</name>
    <dbReference type="NCBI Taxonomy" id="431595"/>
    <lineage>
        <taxon>Eukaryota</taxon>
        <taxon>Sar</taxon>
        <taxon>Stramenopiles</taxon>
        <taxon>Oomycota</taxon>
        <taxon>Peronosporomycetes</taxon>
        <taxon>Pythiales</taxon>
        <taxon>Pythiaceae</taxon>
        <taxon>Globisporangium</taxon>
    </lineage>
</organism>
<evidence type="ECO:0000256" key="1">
    <source>
        <dbReference type="ARBA" id="ARBA00004922"/>
    </source>
</evidence>
<evidence type="ECO:0000313" key="7">
    <source>
        <dbReference type="Proteomes" id="UP000019132"/>
    </source>
</evidence>
<keyword evidence="7" id="KW-1185">Reference proteome</keyword>
<dbReference type="HOGENOM" id="CLU_1269153_0_0_1"/>
<dbReference type="PANTHER" id="PTHR44998">
    <property type="match status" value="1"/>
</dbReference>
<reference evidence="6" key="3">
    <citation type="submission" date="2015-02" db="UniProtKB">
        <authorList>
            <consortium name="EnsemblProtists"/>
        </authorList>
    </citation>
    <scope>IDENTIFICATION</scope>
    <source>
        <strain evidence="6">DAOM BR144</strain>
    </source>
</reference>
<dbReference type="InParanoid" id="K3WAB5"/>
<dbReference type="STRING" id="431595.K3WAB5"/>
<keyword evidence="3" id="KW-0677">Repeat</keyword>
<evidence type="ECO:0000259" key="5">
    <source>
        <dbReference type="Pfam" id="PF13844"/>
    </source>
</evidence>
<dbReference type="EMBL" id="GL376634">
    <property type="status" value="NOT_ANNOTATED_CDS"/>
    <property type="molecule type" value="Genomic_DNA"/>
</dbReference>
<dbReference type="Pfam" id="PF13844">
    <property type="entry name" value="Glyco_transf_41"/>
    <property type="match status" value="1"/>
</dbReference>
<dbReference type="AlphaFoldDB" id="K3WAB5"/>
<dbReference type="eggNOG" id="KOG4626">
    <property type="taxonomic scope" value="Eukaryota"/>
</dbReference>
<reference evidence="7" key="1">
    <citation type="journal article" date="2010" name="Genome Biol.">
        <title>Genome sequence of the necrotrophic plant pathogen Pythium ultimum reveals original pathogenicity mechanisms and effector repertoire.</title>
        <authorList>
            <person name="Levesque C.A."/>
            <person name="Brouwer H."/>
            <person name="Cano L."/>
            <person name="Hamilton J.P."/>
            <person name="Holt C."/>
            <person name="Huitema E."/>
            <person name="Raffaele S."/>
            <person name="Robideau G.P."/>
            <person name="Thines M."/>
            <person name="Win J."/>
            <person name="Zerillo M.M."/>
            <person name="Beakes G.W."/>
            <person name="Boore J.L."/>
            <person name="Busam D."/>
            <person name="Dumas B."/>
            <person name="Ferriera S."/>
            <person name="Fuerstenberg S.I."/>
            <person name="Gachon C.M."/>
            <person name="Gaulin E."/>
            <person name="Govers F."/>
            <person name="Grenville-Briggs L."/>
            <person name="Horner N."/>
            <person name="Hostetler J."/>
            <person name="Jiang R.H."/>
            <person name="Johnson J."/>
            <person name="Krajaejun T."/>
            <person name="Lin H."/>
            <person name="Meijer H.J."/>
            <person name="Moore B."/>
            <person name="Morris P."/>
            <person name="Phuntmart V."/>
            <person name="Puiu D."/>
            <person name="Shetty J."/>
            <person name="Stajich J.E."/>
            <person name="Tripathy S."/>
            <person name="Wawra S."/>
            <person name="van West P."/>
            <person name="Whitty B.R."/>
            <person name="Coutinho P.M."/>
            <person name="Henrissat B."/>
            <person name="Martin F."/>
            <person name="Thomas P.D."/>
            <person name="Tyler B.M."/>
            <person name="De Vries R.P."/>
            <person name="Kamoun S."/>
            <person name="Yandell M."/>
            <person name="Tisserat N."/>
            <person name="Buell C.R."/>
        </authorList>
    </citation>
    <scope>NUCLEOTIDE SEQUENCE</scope>
    <source>
        <strain evidence="7">DAOM:BR144</strain>
    </source>
</reference>
<evidence type="ECO:0000256" key="2">
    <source>
        <dbReference type="ARBA" id="ARBA00022679"/>
    </source>
</evidence>
<feature type="domain" description="O-GlcNAc transferase C-terminal" evidence="5">
    <location>
        <begin position="42"/>
        <end position="211"/>
    </location>
</feature>
<keyword evidence="2" id="KW-0808">Transferase</keyword>
<sequence>MSEQVVYLPHTYQSNLYELENNEPCIDTAVHNGGDDGRGYMATTYPLTRRSDYGLPDAAIMCCNFNAISKYEPVAFFAWIWILRQVSTSSQDGETIMDTLRSEALAHGIHPSRILFAARDAKSRHLVRLTLDGIFLDSFVYNAHSTASDAFWTHFPVVIFWGDTFPTRVAASLIHNALLFREVILYPMKGYENLTVTLTQDSVLVRRIRHELAPQALA</sequence>
<dbReference type="EnsemblProtists" id="PYU1_T001906">
    <property type="protein sequence ID" value="PYU1_T001906"/>
    <property type="gene ID" value="PYU1_G001904"/>
</dbReference>
<accession>K3WAB5</accession>
<comment type="pathway">
    <text evidence="1">Protein modification; protein glycosylation.</text>
</comment>
<evidence type="ECO:0000256" key="4">
    <source>
        <dbReference type="ARBA" id="ARBA00022803"/>
    </source>
</evidence>
<evidence type="ECO:0000256" key="3">
    <source>
        <dbReference type="ARBA" id="ARBA00022737"/>
    </source>
</evidence>
<dbReference type="Gene3D" id="3.40.50.2000">
    <property type="entry name" value="Glycogen Phosphorylase B"/>
    <property type="match status" value="1"/>
</dbReference>
<keyword evidence="4" id="KW-0802">TPR repeat</keyword>